<dbReference type="GO" id="GO:0016192">
    <property type="term" value="P:vesicle-mediated transport"/>
    <property type="evidence" value="ECO:0007669"/>
    <property type="project" value="InterPro"/>
</dbReference>
<dbReference type="Proteomes" id="UP000682733">
    <property type="component" value="Unassembled WGS sequence"/>
</dbReference>
<dbReference type="InterPro" id="IPR042855">
    <property type="entry name" value="V_SNARE_CC"/>
</dbReference>
<evidence type="ECO:0000313" key="4">
    <source>
        <dbReference type="EMBL" id="CAF3994782.1"/>
    </source>
</evidence>
<proteinExistence type="predicted"/>
<evidence type="ECO:0000313" key="5">
    <source>
        <dbReference type="Proteomes" id="UP000677228"/>
    </source>
</evidence>
<dbReference type="PROSITE" id="PS50892">
    <property type="entry name" value="V_SNARE"/>
    <property type="match status" value="1"/>
</dbReference>
<dbReference type="PRINTS" id="PR00219">
    <property type="entry name" value="SYNAPTOBREVN"/>
</dbReference>
<dbReference type="InterPro" id="IPR016444">
    <property type="entry name" value="Synaptobrevin/VAMP"/>
</dbReference>
<evidence type="ECO:0000256" key="1">
    <source>
        <dbReference type="PROSITE-ProRule" id="PRU00290"/>
    </source>
</evidence>
<dbReference type="Proteomes" id="UP000677228">
    <property type="component" value="Unassembled WGS sequence"/>
</dbReference>
<reference evidence="3" key="1">
    <citation type="submission" date="2021-02" db="EMBL/GenBank/DDBJ databases">
        <authorList>
            <person name="Nowell W R."/>
        </authorList>
    </citation>
    <scope>NUCLEOTIDE SEQUENCE</scope>
</reference>
<dbReference type="Pfam" id="PF00957">
    <property type="entry name" value="Synaptobrevin"/>
    <property type="match status" value="1"/>
</dbReference>
<feature type="domain" description="V-SNARE coiled-coil homology" evidence="2">
    <location>
        <begin position="11"/>
        <end position="71"/>
    </location>
</feature>
<evidence type="ECO:0000313" key="3">
    <source>
        <dbReference type="EMBL" id="CAF1183518.1"/>
    </source>
</evidence>
<accession>A0A8S2EIM7</accession>
<organism evidence="3 5">
    <name type="scientific">Didymodactylos carnosus</name>
    <dbReference type="NCBI Taxonomy" id="1234261"/>
    <lineage>
        <taxon>Eukaryota</taxon>
        <taxon>Metazoa</taxon>
        <taxon>Spiralia</taxon>
        <taxon>Gnathifera</taxon>
        <taxon>Rotifera</taxon>
        <taxon>Eurotatoria</taxon>
        <taxon>Bdelloidea</taxon>
        <taxon>Philodinida</taxon>
        <taxon>Philodinidae</taxon>
        <taxon>Didymodactylos</taxon>
    </lineage>
</organism>
<gene>
    <name evidence="3" type="ORF">OVA965_LOCUS23180</name>
    <name evidence="4" type="ORF">TMI583_LOCUS23900</name>
</gene>
<dbReference type="EMBL" id="CAJOBA010034921">
    <property type="protein sequence ID" value="CAF3994782.1"/>
    <property type="molecule type" value="Genomic_DNA"/>
</dbReference>
<dbReference type="GO" id="GO:0016020">
    <property type="term" value="C:membrane"/>
    <property type="evidence" value="ECO:0007669"/>
    <property type="project" value="InterPro"/>
</dbReference>
<dbReference type="PANTHER" id="PTHR45701">
    <property type="entry name" value="SYNAPTOBREVIN FAMILY MEMBER"/>
    <property type="match status" value="1"/>
</dbReference>
<dbReference type="EMBL" id="CAJNOK010013391">
    <property type="protein sequence ID" value="CAF1183518.1"/>
    <property type="molecule type" value="Genomic_DNA"/>
</dbReference>
<dbReference type="AlphaFoldDB" id="A0A8S2EIM7"/>
<sequence>MASVHYKSPTAIDRLQNDVQEVTVIIKDNLEKVIDRDSALTQLHGRAEELDEHASQFKIHAKQIERKFWWKNVKISSPLIQLRELPKTYHVQGIIQLPYAEINEPFEAWIDSTIGYSRIDYYKVLTENHAFPLA</sequence>
<name>A0A8S2EIM7_9BILA</name>
<dbReference type="InterPro" id="IPR001388">
    <property type="entry name" value="Synaptobrevin-like"/>
</dbReference>
<comment type="caution">
    <text evidence="3">The sequence shown here is derived from an EMBL/GenBank/DDBJ whole genome shotgun (WGS) entry which is preliminary data.</text>
</comment>
<evidence type="ECO:0000259" key="2">
    <source>
        <dbReference type="PROSITE" id="PS50892"/>
    </source>
</evidence>
<keyword evidence="1" id="KW-0175">Coiled coil</keyword>
<dbReference type="Gene3D" id="1.20.5.110">
    <property type="match status" value="1"/>
</dbReference>
<dbReference type="SUPFAM" id="SSF58038">
    <property type="entry name" value="SNARE fusion complex"/>
    <property type="match status" value="1"/>
</dbReference>
<protein>
    <recommendedName>
        <fullName evidence="2">V-SNARE coiled-coil homology domain-containing protein</fullName>
    </recommendedName>
</protein>